<reference evidence="1" key="1">
    <citation type="submission" date="2023-10" db="EMBL/GenBank/DDBJ databases">
        <authorList>
            <person name="Chen Y."/>
            <person name="Shah S."/>
            <person name="Dougan E. K."/>
            <person name="Thang M."/>
            <person name="Chan C."/>
        </authorList>
    </citation>
    <scope>NUCLEOTIDE SEQUENCE [LARGE SCALE GENOMIC DNA]</scope>
</reference>
<keyword evidence="2" id="KW-1185">Reference proteome</keyword>
<comment type="caution">
    <text evidence="1">The sequence shown here is derived from an EMBL/GenBank/DDBJ whole genome shotgun (WGS) entry which is preliminary data.</text>
</comment>
<accession>A0ABN9WQZ7</accession>
<organism evidence="1 2">
    <name type="scientific">Prorocentrum cordatum</name>
    <dbReference type="NCBI Taxonomy" id="2364126"/>
    <lineage>
        <taxon>Eukaryota</taxon>
        <taxon>Sar</taxon>
        <taxon>Alveolata</taxon>
        <taxon>Dinophyceae</taxon>
        <taxon>Prorocentrales</taxon>
        <taxon>Prorocentraceae</taxon>
        <taxon>Prorocentrum</taxon>
    </lineage>
</organism>
<protein>
    <submittedName>
        <fullName evidence="1">Uncharacterized protein</fullName>
    </submittedName>
</protein>
<evidence type="ECO:0000313" key="1">
    <source>
        <dbReference type="EMBL" id="CAK0889081.1"/>
    </source>
</evidence>
<proteinExistence type="predicted"/>
<gene>
    <name evidence="1" type="ORF">PCOR1329_LOCUS69734</name>
</gene>
<sequence>MRAQMVRDGYVKLPRAGWDDAPSDPDRLDALVSIIDRLEAEGLPPQFMLVYDEVWEVVNAVGSALRPVYGLQNVMALLRTSTCSTSGPGGAAGCCTATVPAAGPASRRTACPNTRRCGWP</sequence>
<evidence type="ECO:0000313" key="2">
    <source>
        <dbReference type="Proteomes" id="UP001189429"/>
    </source>
</evidence>
<dbReference type="Proteomes" id="UP001189429">
    <property type="component" value="Unassembled WGS sequence"/>
</dbReference>
<name>A0ABN9WQZ7_9DINO</name>
<dbReference type="EMBL" id="CAUYUJ010019170">
    <property type="protein sequence ID" value="CAK0889081.1"/>
    <property type="molecule type" value="Genomic_DNA"/>
</dbReference>